<keyword evidence="2" id="KW-1133">Transmembrane helix</keyword>
<organism evidence="3 4">
    <name type="scientific">Pseudomonas syringae pv. actinidiae</name>
    <dbReference type="NCBI Taxonomy" id="103796"/>
    <lineage>
        <taxon>Bacteria</taxon>
        <taxon>Pseudomonadati</taxon>
        <taxon>Pseudomonadota</taxon>
        <taxon>Gammaproteobacteria</taxon>
        <taxon>Pseudomonadales</taxon>
        <taxon>Pseudomonadaceae</taxon>
        <taxon>Pseudomonas</taxon>
        <taxon>Pseudomonas syringae</taxon>
    </lineage>
</organism>
<dbReference type="EMBL" id="BGKA01000244">
    <property type="protein sequence ID" value="GBH20113.1"/>
    <property type="molecule type" value="Genomic_DNA"/>
</dbReference>
<dbReference type="AlphaFoldDB" id="A0AAN4Q9V7"/>
<sequence length="83" mass="8667">MSPSAQPNASSAGATPKATMSDRESYSAPNALWVLVMRATRPSSPSRTMATKIAIAANAKYLLAPALSPALIALCALMELMME</sequence>
<gene>
    <name evidence="3" type="ORF">KPSA3_06136</name>
</gene>
<name>A0AAN4Q9V7_PSESF</name>
<evidence type="ECO:0000256" key="1">
    <source>
        <dbReference type="SAM" id="MobiDB-lite"/>
    </source>
</evidence>
<dbReference type="Proteomes" id="UP000248291">
    <property type="component" value="Unassembled WGS sequence"/>
</dbReference>
<keyword evidence="2" id="KW-0472">Membrane</keyword>
<protein>
    <submittedName>
        <fullName evidence="3">NAD(P)-dependent dehydrogenase</fullName>
    </submittedName>
</protein>
<comment type="caution">
    <text evidence="3">The sequence shown here is derived from an EMBL/GenBank/DDBJ whole genome shotgun (WGS) entry which is preliminary data.</text>
</comment>
<feature type="region of interest" description="Disordered" evidence="1">
    <location>
        <begin position="1"/>
        <end position="23"/>
    </location>
</feature>
<evidence type="ECO:0000313" key="3">
    <source>
        <dbReference type="EMBL" id="GBH20113.1"/>
    </source>
</evidence>
<keyword evidence="2" id="KW-0812">Transmembrane</keyword>
<proteinExistence type="predicted"/>
<feature type="transmembrane region" description="Helical" evidence="2">
    <location>
        <begin position="61"/>
        <end position="82"/>
    </location>
</feature>
<evidence type="ECO:0000313" key="4">
    <source>
        <dbReference type="Proteomes" id="UP000248291"/>
    </source>
</evidence>
<accession>A0AAN4Q9V7</accession>
<reference evidence="3 4" key="1">
    <citation type="submission" date="2018-04" db="EMBL/GenBank/DDBJ databases">
        <title>Draft genome sequence of Pseudomonas syringae pv. actinidiae biovar 3 strains isolated from kiwifruit in Kagawa prefecture.</title>
        <authorList>
            <person name="Tabuchi M."/>
            <person name="Saito M."/>
            <person name="Fujiwara S."/>
            <person name="Sasa N."/>
            <person name="Akimitsu K."/>
            <person name="Gomi K."/>
            <person name="Konishi-Sugita S."/>
            <person name="Hamano K."/>
            <person name="Kataoka I."/>
        </authorList>
    </citation>
    <scope>NUCLEOTIDE SEQUENCE [LARGE SCALE GENOMIC DNA]</scope>
    <source>
        <strain evidence="3 4">MAFF212211</strain>
    </source>
</reference>
<feature type="compositionally biased region" description="Polar residues" evidence="1">
    <location>
        <begin position="1"/>
        <end position="13"/>
    </location>
</feature>
<evidence type="ECO:0000256" key="2">
    <source>
        <dbReference type="SAM" id="Phobius"/>
    </source>
</evidence>